<gene>
    <name evidence="3" type="ORF">DIU31_002865</name>
    <name evidence="4" type="ORF">J3L21_24880</name>
</gene>
<sequence length="255" mass="28790">MISDKIEITRDTQSFYASFCLVKESFYNIENKTCLLHKEEIAYYQSLKASRRKHSYLLGRIAAKNALIDLLGTGKCEDIYIGTGVFQYPVIYYDLANNVQVSISHCNDFGIAMVYPENHPLGVDIEKINLPDLDAMKTQISDRELVFFGDLELSLLQGCTILWTVKESLSKILKVGMTNGLHLFEVDEVKKEKGFYISTFRSFYQYKAISFIAGDYACSIAAPKNSSVNLSSFLDAFNKISLIKQDGVQTSKLSQ</sequence>
<evidence type="ECO:0000313" key="6">
    <source>
        <dbReference type="Proteomes" id="UP000663940"/>
    </source>
</evidence>
<dbReference type="SUPFAM" id="SSF56214">
    <property type="entry name" value="4'-phosphopantetheinyl transferase"/>
    <property type="match status" value="2"/>
</dbReference>
<dbReference type="GO" id="GO:0000287">
    <property type="term" value="F:magnesium ion binding"/>
    <property type="evidence" value="ECO:0007669"/>
    <property type="project" value="InterPro"/>
</dbReference>
<evidence type="ECO:0000259" key="2">
    <source>
        <dbReference type="Pfam" id="PF01648"/>
    </source>
</evidence>
<reference evidence="4 6" key="2">
    <citation type="submission" date="2021-03" db="EMBL/GenBank/DDBJ databases">
        <title>Mucilaginibacter strains isolated from gold and copper mining confer multi heavy-metal resistance.</title>
        <authorList>
            <person name="Li Y."/>
        </authorList>
    </citation>
    <scope>NUCLEOTIDE SEQUENCE [LARGE SCALE GENOMIC DNA]</scope>
    <source>
        <strain evidence="4 6">P2-4</strain>
    </source>
</reference>
<evidence type="ECO:0000313" key="5">
    <source>
        <dbReference type="Proteomes" id="UP000250557"/>
    </source>
</evidence>
<proteinExistence type="predicted"/>
<dbReference type="InterPro" id="IPR037143">
    <property type="entry name" value="4-PPantetheinyl_Trfase_dom_sf"/>
</dbReference>
<dbReference type="RefSeq" id="WP_112656614.1">
    <property type="nucleotide sequence ID" value="NZ_CP043451.1"/>
</dbReference>
<dbReference type="EMBL" id="CP071880">
    <property type="protein sequence ID" value="QTE48749.1"/>
    <property type="molecule type" value="Genomic_DNA"/>
</dbReference>
<evidence type="ECO:0000313" key="4">
    <source>
        <dbReference type="EMBL" id="QTE48749.1"/>
    </source>
</evidence>
<accession>A0AAE6MGS2</accession>
<protein>
    <submittedName>
        <fullName evidence="3">4'-phosphopantetheinyl transferase superfamily protein</fullName>
    </submittedName>
</protein>
<evidence type="ECO:0000313" key="3">
    <source>
        <dbReference type="EMBL" id="QEM02509.1"/>
    </source>
</evidence>
<name>A0AAE6MGS2_9SPHI</name>
<dbReference type="Gene3D" id="3.90.470.20">
    <property type="entry name" value="4'-phosphopantetheinyl transferase domain"/>
    <property type="match status" value="2"/>
</dbReference>
<dbReference type="InterPro" id="IPR008278">
    <property type="entry name" value="4-PPantetheinyl_Trfase_dom"/>
</dbReference>
<dbReference type="EMBL" id="CP043451">
    <property type="protein sequence ID" value="QEM02509.1"/>
    <property type="molecule type" value="Genomic_DNA"/>
</dbReference>
<organism evidence="3 5">
    <name type="scientific">Mucilaginibacter rubeus</name>
    <dbReference type="NCBI Taxonomy" id="2027860"/>
    <lineage>
        <taxon>Bacteria</taxon>
        <taxon>Pseudomonadati</taxon>
        <taxon>Bacteroidota</taxon>
        <taxon>Sphingobacteriia</taxon>
        <taxon>Sphingobacteriales</taxon>
        <taxon>Sphingobacteriaceae</taxon>
        <taxon>Mucilaginibacter</taxon>
    </lineage>
</organism>
<dbReference type="Proteomes" id="UP000663940">
    <property type="component" value="Chromosome"/>
</dbReference>
<dbReference type="Pfam" id="PF01648">
    <property type="entry name" value="ACPS"/>
    <property type="match status" value="1"/>
</dbReference>
<evidence type="ECO:0000256" key="1">
    <source>
        <dbReference type="ARBA" id="ARBA00022679"/>
    </source>
</evidence>
<dbReference type="AlphaFoldDB" id="A0AAE6MGS2"/>
<keyword evidence="6" id="KW-1185">Reference proteome</keyword>
<dbReference type="Proteomes" id="UP000250557">
    <property type="component" value="Chromosome"/>
</dbReference>
<keyword evidence="1 3" id="KW-0808">Transferase</keyword>
<dbReference type="GO" id="GO:0008897">
    <property type="term" value="F:holo-[acyl-carrier-protein] synthase activity"/>
    <property type="evidence" value="ECO:0007669"/>
    <property type="project" value="InterPro"/>
</dbReference>
<reference evidence="3 5" key="1">
    <citation type="submission" date="2019-08" db="EMBL/GenBank/DDBJ databases">
        <title>Comparative genome analysis confer to the adaptation heavy metal polluted environment.</title>
        <authorList>
            <person name="Li Y."/>
        </authorList>
    </citation>
    <scope>NUCLEOTIDE SEQUENCE [LARGE SCALE GENOMIC DNA]</scope>
    <source>
        <strain evidence="3 5">P2</strain>
    </source>
</reference>
<feature type="domain" description="4'-phosphopantetheinyl transferase" evidence="2">
    <location>
        <begin position="120"/>
        <end position="221"/>
    </location>
</feature>